<evidence type="ECO:0000313" key="1">
    <source>
        <dbReference type="EMBL" id="KUJ10335.1"/>
    </source>
</evidence>
<reference evidence="1 2" key="1">
    <citation type="submission" date="2015-10" db="EMBL/GenBank/DDBJ databases">
        <title>Full genome of DAOMC 229536 Phialocephala scopiformis, a fungal endophyte of spruce producing the potent anti-insectan compound rugulosin.</title>
        <authorList>
            <consortium name="DOE Joint Genome Institute"/>
            <person name="Walker A.K."/>
            <person name="Frasz S.L."/>
            <person name="Seifert K.A."/>
            <person name="Miller J.D."/>
            <person name="Mondo S.J."/>
            <person name="Labutti K."/>
            <person name="Lipzen A."/>
            <person name="Dockter R."/>
            <person name="Kennedy M."/>
            <person name="Grigoriev I.V."/>
            <person name="Spatafora J.W."/>
        </authorList>
    </citation>
    <scope>NUCLEOTIDE SEQUENCE [LARGE SCALE GENOMIC DNA]</scope>
    <source>
        <strain evidence="1 2">CBS 120377</strain>
    </source>
</reference>
<dbReference type="GeneID" id="28823217"/>
<evidence type="ECO:0000313" key="2">
    <source>
        <dbReference type="Proteomes" id="UP000070700"/>
    </source>
</evidence>
<accession>A0A132BD31</accession>
<protein>
    <submittedName>
        <fullName evidence="1">Uncharacterized protein</fullName>
    </submittedName>
</protein>
<sequence>MLVDNEFGDVLKSDTVAEPRMGAGELIDESRFEELVDETRIELEMLVDTELADMLWLGVWLVVESRMDDDRTTGAEDEVRVKEMLDREEIKLTELVDESRSRELLDEMETEELSEDERDKRVIVVVIWLVNRGTQAGLEEELDELKAEGVIDKTEAELEGRRDVDEGVFGAGIGVLFGPPAAAV</sequence>
<dbReference type="RefSeq" id="XP_018064690.1">
    <property type="nucleotide sequence ID" value="XM_018213491.1"/>
</dbReference>
<dbReference type="Proteomes" id="UP000070700">
    <property type="component" value="Unassembled WGS sequence"/>
</dbReference>
<proteinExistence type="predicted"/>
<keyword evidence="2" id="KW-1185">Reference proteome</keyword>
<dbReference type="KEGG" id="psco:LY89DRAFT_675186"/>
<gene>
    <name evidence="1" type="ORF">LY89DRAFT_675186</name>
</gene>
<dbReference type="InParanoid" id="A0A132BD31"/>
<organism evidence="1 2">
    <name type="scientific">Mollisia scopiformis</name>
    <name type="common">Conifer needle endophyte fungus</name>
    <name type="synonym">Phialocephala scopiformis</name>
    <dbReference type="NCBI Taxonomy" id="149040"/>
    <lineage>
        <taxon>Eukaryota</taxon>
        <taxon>Fungi</taxon>
        <taxon>Dikarya</taxon>
        <taxon>Ascomycota</taxon>
        <taxon>Pezizomycotina</taxon>
        <taxon>Leotiomycetes</taxon>
        <taxon>Helotiales</taxon>
        <taxon>Mollisiaceae</taxon>
        <taxon>Mollisia</taxon>
    </lineage>
</organism>
<dbReference type="EMBL" id="KQ947429">
    <property type="protein sequence ID" value="KUJ10335.1"/>
    <property type="molecule type" value="Genomic_DNA"/>
</dbReference>
<dbReference type="AlphaFoldDB" id="A0A132BD31"/>
<name>A0A132BD31_MOLSC</name>